<gene>
    <name evidence="1" type="ORF">TM448A00411_0026</name>
    <name evidence="2" type="ORF">TM448B00141_0016</name>
</gene>
<accession>A0A6H1ZFU3</accession>
<proteinExistence type="predicted"/>
<evidence type="ECO:0000313" key="1">
    <source>
        <dbReference type="EMBL" id="QJA46424.1"/>
    </source>
</evidence>
<reference evidence="1" key="1">
    <citation type="submission" date="2020-03" db="EMBL/GenBank/DDBJ databases">
        <title>The deep terrestrial virosphere.</title>
        <authorList>
            <person name="Holmfeldt K."/>
            <person name="Nilsson E."/>
            <person name="Simone D."/>
            <person name="Lopez-Fernandez M."/>
            <person name="Wu X."/>
            <person name="de Brujin I."/>
            <person name="Lundin D."/>
            <person name="Andersson A."/>
            <person name="Bertilsson S."/>
            <person name="Dopson M."/>
        </authorList>
    </citation>
    <scope>NUCLEOTIDE SEQUENCE</scope>
    <source>
        <strain evidence="1">TM448A00411</strain>
        <strain evidence="2">TM448B00141</strain>
    </source>
</reference>
<organism evidence="1">
    <name type="scientific">viral metagenome</name>
    <dbReference type="NCBI Taxonomy" id="1070528"/>
    <lineage>
        <taxon>unclassified sequences</taxon>
        <taxon>metagenomes</taxon>
        <taxon>organismal metagenomes</taxon>
    </lineage>
</organism>
<sequence>MRGEMKNNIEIENIHVNLVNGQWRQMADQINNYKYDFWADYAIYLDSLYADDSRRSWNYFTDATITYHRIKNR</sequence>
<name>A0A6H1ZFU3_9ZZZZ</name>
<dbReference type="EMBL" id="MT144010">
    <property type="protein sequence ID" value="QJA46424.1"/>
    <property type="molecule type" value="Genomic_DNA"/>
</dbReference>
<dbReference type="EMBL" id="MT144592">
    <property type="protein sequence ID" value="QJH93830.1"/>
    <property type="molecule type" value="Genomic_DNA"/>
</dbReference>
<dbReference type="AlphaFoldDB" id="A0A6H1ZFU3"/>
<protein>
    <submittedName>
        <fullName evidence="1">Uncharacterized protein</fullName>
    </submittedName>
</protein>
<evidence type="ECO:0000313" key="2">
    <source>
        <dbReference type="EMBL" id="QJH93830.1"/>
    </source>
</evidence>